<dbReference type="Pfam" id="PF00318">
    <property type="entry name" value="Ribosomal_S2"/>
    <property type="match status" value="1"/>
</dbReference>
<evidence type="ECO:0000256" key="2">
    <source>
        <dbReference type="ARBA" id="ARBA00022980"/>
    </source>
</evidence>
<dbReference type="AlphaFoldDB" id="A0A382RZX2"/>
<dbReference type="GO" id="GO:0022627">
    <property type="term" value="C:cytosolic small ribosomal subunit"/>
    <property type="evidence" value="ECO:0007669"/>
    <property type="project" value="TreeGrafter"/>
</dbReference>
<gene>
    <name evidence="4" type="ORF">METZ01_LOCUS356060</name>
</gene>
<organism evidence="4">
    <name type="scientific">marine metagenome</name>
    <dbReference type="NCBI Taxonomy" id="408172"/>
    <lineage>
        <taxon>unclassified sequences</taxon>
        <taxon>metagenomes</taxon>
        <taxon>ecological metagenomes</taxon>
    </lineage>
</organism>
<protein>
    <recommendedName>
        <fullName evidence="5">30S ribosomal protein S2</fullName>
    </recommendedName>
</protein>
<feature type="non-terminal residue" evidence="4">
    <location>
        <position position="61"/>
    </location>
</feature>
<dbReference type="GO" id="GO:0003735">
    <property type="term" value="F:structural constituent of ribosome"/>
    <property type="evidence" value="ECO:0007669"/>
    <property type="project" value="InterPro"/>
</dbReference>
<dbReference type="InterPro" id="IPR023591">
    <property type="entry name" value="Ribosomal_uS2_flav_dom_sf"/>
</dbReference>
<evidence type="ECO:0008006" key="5">
    <source>
        <dbReference type="Google" id="ProtNLM"/>
    </source>
</evidence>
<dbReference type="PANTHER" id="PTHR12534">
    <property type="entry name" value="30S RIBOSOMAL PROTEIN S2 PROKARYOTIC AND ORGANELLAR"/>
    <property type="match status" value="1"/>
</dbReference>
<accession>A0A382RZX2</accession>
<sequence>MVEEAVEVDTIQDQDTEAITMKSLLEAGVHFGHQKRRWNPKMKRYIFTHRNGIHIIDLQKT</sequence>
<evidence type="ECO:0000256" key="1">
    <source>
        <dbReference type="ARBA" id="ARBA00006242"/>
    </source>
</evidence>
<dbReference type="PROSITE" id="PS00962">
    <property type="entry name" value="RIBOSOMAL_S2_1"/>
    <property type="match status" value="1"/>
</dbReference>
<name>A0A382RZX2_9ZZZZ</name>
<keyword evidence="3" id="KW-0687">Ribonucleoprotein</keyword>
<comment type="similarity">
    <text evidence="1">Belongs to the universal ribosomal protein uS2 family.</text>
</comment>
<evidence type="ECO:0000256" key="3">
    <source>
        <dbReference type="ARBA" id="ARBA00023274"/>
    </source>
</evidence>
<dbReference type="InterPro" id="IPR005706">
    <property type="entry name" value="Ribosomal_uS2_bac/mit/plastid"/>
</dbReference>
<reference evidence="4" key="1">
    <citation type="submission" date="2018-05" db="EMBL/GenBank/DDBJ databases">
        <authorList>
            <person name="Lanie J.A."/>
            <person name="Ng W.-L."/>
            <person name="Kazmierczak K.M."/>
            <person name="Andrzejewski T.M."/>
            <person name="Davidsen T.M."/>
            <person name="Wayne K.J."/>
            <person name="Tettelin H."/>
            <person name="Glass J.I."/>
            <person name="Rusch D."/>
            <person name="Podicherti R."/>
            <person name="Tsui H.-C.T."/>
            <person name="Winkler M.E."/>
        </authorList>
    </citation>
    <scope>NUCLEOTIDE SEQUENCE</scope>
</reference>
<dbReference type="EMBL" id="UINC01125405">
    <property type="protein sequence ID" value="SVD03206.1"/>
    <property type="molecule type" value="Genomic_DNA"/>
</dbReference>
<proteinExistence type="inferred from homology"/>
<dbReference type="InterPro" id="IPR001865">
    <property type="entry name" value="Ribosomal_uS2"/>
</dbReference>
<dbReference type="GO" id="GO:0006412">
    <property type="term" value="P:translation"/>
    <property type="evidence" value="ECO:0007669"/>
    <property type="project" value="InterPro"/>
</dbReference>
<evidence type="ECO:0000313" key="4">
    <source>
        <dbReference type="EMBL" id="SVD03206.1"/>
    </source>
</evidence>
<dbReference type="PRINTS" id="PR00395">
    <property type="entry name" value="RIBOSOMALS2"/>
</dbReference>
<dbReference type="SUPFAM" id="SSF52313">
    <property type="entry name" value="Ribosomal protein S2"/>
    <property type="match status" value="1"/>
</dbReference>
<dbReference type="InterPro" id="IPR018130">
    <property type="entry name" value="Ribosomal_uS2_CS"/>
</dbReference>
<dbReference type="Gene3D" id="3.40.50.10490">
    <property type="entry name" value="Glucose-6-phosphate isomerase like protein, domain 1"/>
    <property type="match status" value="1"/>
</dbReference>
<keyword evidence="2" id="KW-0689">Ribosomal protein</keyword>
<dbReference type="PANTHER" id="PTHR12534:SF0">
    <property type="entry name" value="SMALL RIBOSOMAL SUBUNIT PROTEIN US2M"/>
    <property type="match status" value="1"/>
</dbReference>